<accession>A0A6J4KIR7</accession>
<dbReference type="EMBL" id="CADCTX010000197">
    <property type="protein sequence ID" value="CAA9306139.1"/>
    <property type="molecule type" value="Genomic_DNA"/>
</dbReference>
<comment type="similarity">
    <text evidence="1">Belongs to the short-chain dehydrogenases/reductases (SDR) family.</text>
</comment>
<keyword evidence="2" id="KW-0560">Oxidoreductase</keyword>
<feature type="non-terminal residue" evidence="3">
    <location>
        <position position="62"/>
    </location>
</feature>
<dbReference type="InterPro" id="IPR002347">
    <property type="entry name" value="SDR_fam"/>
</dbReference>
<dbReference type="PANTHER" id="PTHR43669:SF3">
    <property type="entry name" value="ALCOHOL DEHYDROGENASE, PUTATIVE (AFU_ORTHOLOGUE AFUA_3G03445)-RELATED"/>
    <property type="match status" value="1"/>
</dbReference>
<proteinExistence type="inferred from homology"/>
<evidence type="ECO:0000256" key="2">
    <source>
        <dbReference type="ARBA" id="ARBA00023002"/>
    </source>
</evidence>
<dbReference type="GO" id="GO:0016491">
    <property type="term" value="F:oxidoreductase activity"/>
    <property type="evidence" value="ECO:0007669"/>
    <property type="project" value="UniProtKB-KW"/>
</dbReference>
<dbReference type="PRINTS" id="PR00081">
    <property type="entry name" value="GDHRDH"/>
</dbReference>
<dbReference type="Pfam" id="PF00106">
    <property type="entry name" value="adh_short"/>
    <property type="match status" value="1"/>
</dbReference>
<dbReference type="InterPro" id="IPR036291">
    <property type="entry name" value="NAD(P)-bd_dom_sf"/>
</dbReference>
<organism evidence="3">
    <name type="scientific">uncultured Gemmatimonadaceae bacterium</name>
    <dbReference type="NCBI Taxonomy" id="246130"/>
    <lineage>
        <taxon>Bacteria</taxon>
        <taxon>Pseudomonadati</taxon>
        <taxon>Gemmatimonadota</taxon>
        <taxon>Gemmatimonadia</taxon>
        <taxon>Gemmatimonadales</taxon>
        <taxon>Gemmatimonadaceae</taxon>
        <taxon>environmental samples</taxon>
    </lineage>
</organism>
<evidence type="ECO:0008006" key="4">
    <source>
        <dbReference type="Google" id="ProtNLM"/>
    </source>
</evidence>
<dbReference type="PANTHER" id="PTHR43669">
    <property type="entry name" value="5-KETO-D-GLUCONATE 5-REDUCTASE"/>
    <property type="match status" value="1"/>
</dbReference>
<reference evidence="3" key="1">
    <citation type="submission" date="2020-02" db="EMBL/GenBank/DDBJ databases">
        <authorList>
            <person name="Meier V. D."/>
        </authorList>
    </citation>
    <scope>NUCLEOTIDE SEQUENCE</scope>
    <source>
        <strain evidence="3">AVDCRST_MAG40</strain>
    </source>
</reference>
<gene>
    <name evidence="3" type="ORF">AVDCRST_MAG40-685</name>
</gene>
<evidence type="ECO:0000256" key="1">
    <source>
        <dbReference type="ARBA" id="ARBA00006484"/>
    </source>
</evidence>
<dbReference type="SUPFAM" id="SSF51735">
    <property type="entry name" value="NAD(P)-binding Rossmann-fold domains"/>
    <property type="match status" value="1"/>
</dbReference>
<protein>
    <recommendedName>
        <fullName evidence="4">3-oxoacyl-[acyl-carrier protein] reductase</fullName>
    </recommendedName>
</protein>
<sequence>MEFEGKVVLITGGGSGIGKAAAARFLKEGATVVINGRTADKLKAALLALDVSGSRVDAVAGN</sequence>
<name>A0A6J4KIR7_9BACT</name>
<dbReference type="Gene3D" id="3.40.50.720">
    <property type="entry name" value="NAD(P)-binding Rossmann-like Domain"/>
    <property type="match status" value="1"/>
</dbReference>
<evidence type="ECO:0000313" key="3">
    <source>
        <dbReference type="EMBL" id="CAA9306139.1"/>
    </source>
</evidence>
<dbReference type="AlphaFoldDB" id="A0A6J4KIR7"/>